<evidence type="ECO:0000313" key="1">
    <source>
        <dbReference type="EMBL" id="VTP00114.1"/>
    </source>
</evidence>
<dbReference type="AlphaFoldDB" id="A0A653ERE6"/>
<protein>
    <submittedName>
        <fullName evidence="1">Uncharacterized protein</fullName>
    </submittedName>
</protein>
<proteinExistence type="predicted"/>
<gene>
    <name evidence="1" type="ORF">BIN_B_02320</name>
</gene>
<accession>A0A653ERE6</accession>
<dbReference type="EMBL" id="LR589284">
    <property type="protein sequence ID" value="VTP00114.1"/>
    <property type="molecule type" value="Genomic_DNA"/>
</dbReference>
<organism evidence="1">
    <name type="scientific">Mycobacterium kansasii</name>
    <dbReference type="NCBI Taxonomy" id="1768"/>
    <lineage>
        <taxon>Bacteria</taxon>
        <taxon>Bacillati</taxon>
        <taxon>Actinomycetota</taxon>
        <taxon>Actinomycetes</taxon>
        <taxon>Mycobacteriales</taxon>
        <taxon>Mycobacteriaceae</taxon>
        <taxon>Mycobacterium</taxon>
    </lineage>
</organism>
<reference evidence="1" key="1">
    <citation type="submission" date="2019-05" db="EMBL/GenBank/DDBJ databases">
        <authorList>
            <person name="Naeem R."/>
            <person name="Antony C."/>
            <person name="Guan Q."/>
        </authorList>
    </citation>
    <scope>NUCLEOTIDE SEQUENCE</scope>
    <source>
        <strain evidence="1">3</strain>
    </source>
</reference>
<sequence length="31" mass="3768">MATQPTAELYYDPFDFDIDDDPYPVWKRMRA</sequence>
<name>A0A653ERE6_MYCKA</name>